<sequence>MPQTSTGTYDALVIGGGAAGLAAAVALARSLRSVAVIDAGKPRNAPAEEAHNLLGREGISPLQLVAIGRKEAQCYGAQIISGEVQSVTRTELDRAEPYRDTTFDAALTDGTTLRARRLLLASGLVDELPDIAGIESLWGTDVLHCPFCHGYEVRGRRIGILGTGPATLHQTLLFRQLSPHITVIDHGMPPLSDDDRAMFDALGVEYAAGPVARLDTDTSGRLRAAVFADGSEVELDALVVAPRFLARTALYESLGGEPTATPTGVFIPTEMGGRTPLAGVWAAGNCADPMAMVGAAAAAGTQAGAMINADLAMTDARRTVGSAAA</sequence>
<comment type="catalytic activity">
    <reaction evidence="3">
        <text>[thioredoxin]-dithiol + NADP(+) = [thioredoxin]-disulfide + NADPH + H(+)</text>
        <dbReference type="Rhea" id="RHEA:20345"/>
        <dbReference type="Rhea" id="RHEA-COMP:10698"/>
        <dbReference type="Rhea" id="RHEA-COMP:10700"/>
        <dbReference type="ChEBI" id="CHEBI:15378"/>
        <dbReference type="ChEBI" id="CHEBI:29950"/>
        <dbReference type="ChEBI" id="CHEBI:50058"/>
        <dbReference type="ChEBI" id="CHEBI:57783"/>
        <dbReference type="ChEBI" id="CHEBI:58349"/>
        <dbReference type="EC" id="1.8.1.9"/>
    </reaction>
</comment>
<keyword evidence="1" id="KW-0285">Flavoprotein</keyword>
<dbReference type="PRINTS" id="PR00469">
    <property type="entry name" value="PNDRDTASEII"/>
</dbReference>
<dbReference type="EMBL" id="LDTZ01000014">
    <property type="protein sequence ID" value="KNA92425.1"/>
    <property type="molecule type" value="Genomic_DNA"/>
</dbReference>
<keyword evidence="2" id="KW-0560">Oxidoreductase</keyword>
<accession>A0ABR5IFI3</accession>
<dbReference type="InterPro" id="IPR036188">
    <property type="entry name" value="FAD/NAD-bd_sf"/>
</dbReference>
<dbReference type="Pfam" id="PF07992">
    <property type="entry name" value="Pyr_redox_2"/>
    <property type="match status" value="1"/>
</dbReference>
<organism evidence="5 6">
    <name type="scientific">Gordonia jacobaea</name>
    <dbReference type="NCBI Taxonomy" id="122202"/>
    <lineage>
        <taxon>Bacteria</taxon>
        <taxon>Bacillati</taxon>
        <taxon>Actinomycetota</taxon>
        <taxon>Actinomycetes</taxon>
        <taxon>Mycobacteriales</taxon>
        <taxon>Gordoniaceae</taxon>
        <taxon>Gordonia</taxon>
    </lineage>
</organism>
<dbReference type="Gene3D" id="3.50.50.60">
    <property type="entry name" value="FAD/NAD(P)-binding domain"/>
    <property type="match status" value="2"/>
</dbReference>
<dbReference type="PANTHER" id="PTHR48105">
    <property type="entry name" value="THIOREDOXIN REDUCTASE 1-RELATED-RELATED"/>
    <property type="match status" value="1"/>
</dbReference>
<evidence type="ECO:0000256" key="1">
    <source>
        <dbReference type="ARBA" id="ARBA00022630"/>
    </source>
</evidence>
<dbReference type="SUPFAM" id="SSF51905">
    <property type="entry name" value="FAD/NAD(P)-binding domain"/>
    <property type="match status" value="1"/>
</dbReference>
<evidence type="ECO:0000256" key="2">
    <source>
        <dbReference type="ARBA" id="ARBA00023002"/>
    </source>
</evidence>
<comment type="caution">
    <text evidence="5">The sequence shown here is derived from an EMBL/GenBank/DDBJ whole genome shotgun (WGS) entry which is preliminary data.</text>
</comment>
<evidence type="ECO:0000259" key="4">
    <source>
        <dbReference type="Pfam" id="PF07992"/>
    </source>
</evidence>
<dbReference type="RefSeq" id="WP_049697651.1">
    <property type="nucleotide sequence ID" value="NZ_JAQDQF010000002.1"/>
</dbReference>
<name>A0ABR5IFI3_9ACTN</name>
<gene>
    <name evidence="5" type="ORF">ABW18_03565</name>
</gene>
<evidence type="ECO:0000313" key="5">
    <source>
        <dbReference type="EMBL" id="KNA92425.1"/>
    </source>
</evidence>
<dbReference type="InterPro" id="IPR023753">
    <property type="entry name" value="FAD/NAD-binding_dom"/>
</dbReference>
<keyword evidence="6" id="KW-1185">Reference proteome</keyword>
<dbReference type="InterPro" id="IPR050097">
    <property type="entry name" value="Ferredoxin-NADP_redctase_2"/>
</dbReference>
<feature type="domain" description="FAD/NAD(P)-binding" evidence="4">
    <location>
        <begin position="9"/>
        <end position="296"/>
    </location>
</feature>
<protein>
    <submittedName>
        <fullName evidence="5">Thioredoxin reductase</fullName>
    </submittedName>
</protein>
<reference evidence="5 6" key="1">
    <citation type="submission" date="2015-05" db="EMBL/GenBank/DDBJ databases">
        <title>Draft genome sequence of the bacterium Gordonia jacobaea a new member of the Gordonia genus.</title>
        <authorList>
            <person name="Jimenez-Galisteo G."/>
            <person name="Dominguez A."/>
            <person name="Munoz E."/>
            <person name="Vinas M."/>
        </authorList>
    </citation>
    <scope>NUCLEOTIDE SEQUENCE [LARGE SCALE GENOMIC DNA]</scope>
    <source>
        <strain evidence="6">mv1</strain>
    </source>
</reference>
<evidence type="ECO:0000256" key="3">
    <source>
        <dbReference type="ARBA" id="ARBA00048132"/>
    </source>
</evidence>
<dbReference type="PRINTS" id="PR00368">
    <property type="entry name" value="FADPNR"/>
</dbReference>
<proteinExistence type="predicted"/>
<dbReference type="Proteomes" id="UP000037247">
    <property type="component" value="Unassembled WGS sequence"/>
</dbReference>
<evidence type="ECO:0000313" key="6">
    <source>
        <dbReference type="Proteomes" id="UP000037247"/>
    </source>
</evidence>